<evidence type="ECO:0000313" key="3">
    <source>
        <dbReference type="Proteomes" id="UP000322887"/>
    </source>
</evidence>
<feature type="transmembrane region" description="Helical" evidence="1">
    <location>
        <begin position="197"/>
        <end position="220"/>
    </location>
</feature>
<keyword evidence="3" id="KW-1185">Reference proteome</keyword>
<evidence type="ECO:0000313" key="2">
    <source>
        <dbReference type="EMBL" id="QEG16938.1"/>
    </source>
</evidence>
<dbReference type="SUPFAM" id="SSF141571">
    <property type="entry name" value="Pentapeptide repeat-like"/>
    <property type="match status" value="1"/>
</dbReference>
<keyword evidence="1" id="KW-0472">Membrane</keyword>
<feature type="transmembrane region" description="Helical" evidence="1">
    <location>
        <begin position="161"/>
        <end position="185"/>
    </location>
</feature>
<dbReference type="Pfam" id="PF00805">
    <property type="entry name" value="Pentapeptide"/>
    <property type="match status" value="1"/>
</dbReference>
<dbReference type="PANTHER" id="PTHR14136:SF17">
    <property type="entry name" value="BTB_POZ DOMAIN-CONTAINING PROTEIN KCTD9"/>
    <property type="match status" value="1"/>
</dbReference>
<dbReference type="Proteomes" id="UP000322887">
    <property type="component" value="Chromosome"/>
</dbReference>
<organism evidence="2 3">
    <name type="scientific">Gimesia maris</name>
    <dbReference type="NCBI Taxonomy" id="122"/>
    <lineage>
        <taxon>Bacteria</taxon>
        <taxon>Pseudomonadati</taxon>
        <taxon>Planctomycetota</taxon>
        <taxon>Planctomycetia</taxon>
        <taxon>Planctomycetales</taxon>
        <taxon>Planctomycetaceae</taxon>
        <taxon>Gimesia</taxon>
    </lineage>
</organism>
<name>A0ABX5YMP2_9PLAN</name>
<reference evidence="2 3" key="1">
    <citation type="submission" date="2019-08" db="EMBL/GenBank/DDBJ databases">
        <title>Deep-cultivation of Planctomycetes and their phenomic and genomic characterization uncovers novel biology.</title>
        <authorList>
            <person name="Wiegand S."/>
            <person name="Jogler M."/>
            <person name="Boedeker C."/>
            <person name="Pinto D."/>
            <person name="Vollmers J."/>
            <person name="Rivas-Marin E."/>
            <person name="Kohn T."/>
            <person name="Peeters S.H."/>
            <person name="Heuer A."/>
            <person name="Rast P."/>
            <person name="Oberbeckmann S."/>
            <person name="Bunk B."/>
            <person name="Jeske O."/>
            <person name="Meyerdierks A."/>
            <person name="Storesund J.E."/>
            <person name="Kallscheuer N."/>
            <person name="Luecker S."/>
            <person name="Lage O.M."/>
            <person name="Pohl T."/>
            <person name="Merkel B.J."/>
            <person name="Hornburger P."/>
            <person name="Mueller R.-W."/>
            <person name="Bruemmer F."/>
            <person name="Labrenz M."/>
            <person name="Spormann A.M."/>
            <person name="Op den Camp H."/>
            <person name="Overmann J."/>
            <person name="Amann R."/>
            <person name="Jetten M.S.M."/>
            <person name="Mascher T."/>
            <person name="Medema M.H."/>
            <person name="Devos D.P."/>
            <person name="Kaster A.-K."/>
            <person name="Ovreas L."/>
            <person name="Rohde M."/>
            <person name="Galperin M.Y."/>
            <person name="Jogler C."/>
        </authorList>
    </citation>
    <scope>NUCLEOTIDE SEQUENCE [LARGE SCALE GENOMIC DNA]</scope>
    <source>
        <strain evidence="2 3">DSM 8797</strain>
    </source>
</reference>
<dbReference type="InterPro" id="IPR051082">
    <property type="entry name" value="Pentapeptide-BTB/POZ_domain"/>
</dbReference>
<dbReference type="EMBL" id="CP042910">
    <property type="protein sequence ID" value="QEG16938.1"/>
    <property type="molecule type" value="Genomic_DNA"/>
</dbReference>
<feature type="transmembrane region" description="Helical" evidence="1">
    <location>
        <begin position="227"/>
        <end position="245"/>
    </location>
</feature>
<sequence length="309" mass="33743">MAIPEHEAVVRQGAKSLSLWRMSHPQVKLNLKEADLSGLDLYKIRLRKADLRDANLFRTNLSCADLSEADLSGANLCDADLMCTNLSGAKLTGADFSNANLIETDFSWADLSDGNLENAILKNINLNHAIGVDLSTITVDAVAENKTEPPVLRQKKLFTGYVITFSSIFVSLFLLGIGLFISAIAGLYGVKVLHQNYIVECFMGLALLTLSSGMTAGAIAIASSKGYFRIIGFILVGLPLAGLWLDFLLRLMFEQKVITTLNGPVLFPGFREMFKRFILMNDVYYLSAAALAGIFILGLLPPRKKISSD</sequence>
<feature type="transmembrane region" description="Helical" evidence="1">
    <location>
        <begin position="283"/>
        <end position="300"/>
    </location>
</feature>
<dbReference type="PANTHER" id="PTHR14136">
    <property type="entry name" value="BTB_POZ DOMAIN-CONTAINING PROTEIN KCTD9"/>
    <property type="match status" value="1"/>
</dbReference>
<proteinExistence type="predicted"/>
<keyword evidence="1" id="KW-1133">Transmembrane helix</keyword>
<keyword evidence="1" id="KW-0812">Transmembrane</keyword>
<protein>
    <submittedName>
        <fullName evidence="2">Secreted effector protein pipB2</fullName>
    </submittedName>
</protein>
<gene>
    <name evidence="2" type="primary">pipB2_3</name>
    <name evidence="2" type="ORF">GmarT_28090</name>
</gene>
<dbReference type="InterPro" id="IPR001646">
    <property type="entry name" value="5peptide_repeat"/>
</dbReference>
<accession>A0ABX5YMP2</accession>
<evidence type="ECO:0000256" key="1">
    <source>
        <dbReference type="SAM" id="Phobius"/>
    </source>
</evidence>
<dbReference type="Gene3D" id="2.160.20.80">
    <property type="entry name" value="E3 ubiquitin-protein ligase SopA"/>
    <property type="match status" value="1"/>
</dbReference>